<gene>
    <name evidence="4" type="ORF">GPY48_21280</name>
</gene>
<dbReference type="PANTHER" id="PTHR21621:SF0">
    <property type="entry name" value="BETA-CITRYLGLUTAMATE SYNTHASE B-RELATED"/>
    <property type="match status" value="1"/>
</dbReference>
<dbReference type="Pfam" id="PF08443">
    <property type="entry name" value="RimK"/>
    <property type="match status" value="1"/>
</dbReference>
<proteinExistence type="predicted"/>
<evidence type="ECO:0000256" key="1">
    <source>
        <dbReference type="ARBA" id="ARBA00023211"/>
    </source>
</evidence>
<dbReference type="Gene3D" id="3.30.470.20">
    <property type="entry name" value="ATP-grasp fold, B domain"/>
    <property type="match status" value="1"/>
</dbReference>
<evidence type="ECO:0000313" key="4">
    <source>
        <dbReference type="EMBL" id="NDL05608.1"/>
    </source>
</evidence>
<dbReference type="PANTHER" id="PTHR21621">
    <property type="entry name" value="RIBOSOMAL PROTEIN S6 MODIFICATION PROTEIN"/>
    <property type="match status" value="1"/>
</dbReference>
<evidence type="ECO:0000256" key="2">
    <source>
        <dbReference type="PROSITE-ProRule" id="PRU00409"/>
    </source>
</evidence>
<keyword evidence="2" id="KW-0547">Nucleotide-binding</keyword>
<dbReference type="Gene3D" id="3.40.50.20">
    <property type="match status" value="1"/>
</dbReference>
<dbReference type="PROSITE" id="PS50975">
    <property type="entry name" value="ATP_GRASP"/>
    <property type="match status" value="1"/>
</dbReference>
<dbReference type="RefSeq" id="WP_162120885.1">
    <property type="nucleotide sequence ID" value="NZ_CAWPJS010000071.1"/>
</dbReference>
<protein>
    <recommendedName>
        <fullName evidence="3">ATP-grasp domain-containing protein</fullName>
    </recommendedName>
</protein>
<dbReference type="Proteomes" id="UP000466619">
    <property type="component" value="Unassembled WGS sequence"/>
</dbReference>
<sequence length="290" mass="32502">MSVLILYRERTEDVVKLLNRLTASGVLAWAASPNDLSLRMKGGQTLELYLGAKLIVPRLVFGWVSLQARELGLSLLQAFERSGIPVLNNASVLSEGQNKLINSVVLHHHGYSHADTIVVTNELALGRLLCDVGLPCVVKPLIGAKGMDVRRIDNLPELFEYARTQFAQNKAVYLQRELIKPDRDIRVRVIDYQAKFAFYRYLSLDGFTTNLSTGGTWQPCNMTDELKSMAEQCARLMHSPVCGVDLIELDENHFSVIEVNTTPAFSWPNDDNVDDVCRLIKRCLNLLSLT</sequence>
<name>A0ABX0AUU1_9GAMM</name>
<keyword evidence="5" id="KW-1185">Reference proteome</keyword>
<comment type="caution">
    <text evidence="4">The sequence shown here is derived from an EMBL/GenBank/DDBJ whole genome shotgun (WGS) entry which is preliminary data.</text>
</comment>
<feature type="domain" description="ATP-grasp" evidence="3">
    <location>
        <begin position="103"/>
        <end position="285"/>
    </location>
</feature>
<evidence type="ECO:0000259" key="3">
    <source>
        <dbReference type="PROSITE" id="PS50975"/>
    </source>
</evidence>
<dbReference type="EMBL" id="WSFC01000071">
    <property type="protein sequence ID" value="NDL05608.1"/>
    <property type="molecule type" value="Genomic_DNA"/>
</dbReference>
<organism evidence="4 5">
    <name type="scientific">Photorhabdus bodei</name>
    <dbReference type="NCBI Taxonomy" id="2029681"/>
    <lineage>
        <taxon>Bacteria</taxon>
        <taxon>Pseudomonadati</taxon>
        <taxon>Pseudomonadota</taxon>
        <taxon>Gammaproteobacteria</taxon>
        <taxon>Enterobacterales</taxon>
        <taxon>Morganellaceae</taxon>
        <taxon>Photorhabdus</taxon>
    </lineage>
</organism>
<evidence type="ECO:0000313" key="5">
    <source>
        <dbReference type="Proteomes" id="UP000466619"/>
    </source>
</evidence>
<reference evidence="4 5" key="1">
    <citation type="submission" date="2019-12" db="EMBL/GenBank/DDBJ databases">
        <title>Engineering Photorhabdus to improve their lethality against agricultural pests.</title>
        <authorList>
            <person name="Machado R.A.R."/>
        </authorList>
    </citation>
    <scope>NUCLEOTIDE SEQUENCE [LARGE SCALE GENOMIC DNA]</scope>
    <source>
        <strain evidence="4 5">M-CN4</strain>
    </source>
</reference>
<keyword evidence="2" id="KW-0067">ATP-binding</keyword>
<keyword evidence="1" id="KW-0464">Manganese</keyword>
<accession>A0ABX0AUU1</accession>
<dbReference type="SUPFAM" id="SSF56059">
    <property type="entry name" value="Glutathione synthetase ATP-binding domain-like"/>
    <property type="match status" value="1"/>
</dbReference>
<dbReference type="InterPro" id="IPR011761">
    <property type="entry name" value="ATP-grasp"/>
</dbReference>
<dbReference type="InterPro" id="IPR013651">
    <property type="entry name" value="ATP-grasp_RimK-type"/>
</dbReference>